<dbReference type="PROSITE" id="PS50994">
    <property type="entry name" value="INTEGRASE"/>
    <property type="match status" value="1"/>
</dbReference>
<dbReference type="Pfam" id="PF13936">
    <property type="entry name" value="HTH_38"/>
    <property type="match status" value="1"/>
</dbReference>
<dbReference type="InterPro" id="IPR025246">
    <property type="entry name" value="IS30-like_HTH"/>
</dbReference>
<keyword evidence="1" id="KW-0233">DNA recombination</keyword>
<dbReference type="PANTHER" id="PTHR10948">
    <property type="entry name" value="TRANSPOSASE"/>
    <property type="match status" value="1"/>
</dbReference>
<evidence type="ECO:0000256" key="1">
    <source>
        <dbReference type="ARBA" id="ARBA00023172"/>
    </source>
</evidence>
<dbReference type="InterPro" id="IPR053392">
    <property type="entry name" value="Transposase_IS30-like"/>
</dbReference>
<dbReference type="EMBL" id="AP026933">
    <property type="protein sequence ID" value="BDT03057.1"/>
    <property type="molecule type" value="Genomic_DNA"/>
</dbReference>
<feature type="compositionally biased region" description="Basic and acidic residues" evidence="2">
    <location>
        <begin position="139"/>
        <end position="152"/>
    </location>
</feature>
<organism evidence="4 5">
    <name type="scientific">Spiroplasma ixodetis</name>
    <dbReference type="NCBI Taxonomy" id="2141"/>
    <lineage>
        <taxon>Bacteria</taxon>
        <taxon>Bacillati</taxon>
        <taxon>Mycoplasmatota</taxon>
        <taxon>Mollicutes</taxon>
        <taxon>Entomoplasmatales</taxon>
        <taxon>Spiroplasmataceae</taxon>
        <taxon>Spiroplasma</taxon>
    </lineage>
</organism>
<dbReference type="InterPro" id="IPR001584">
    <property type="entry name" value="Integrase_cat-core"/>
</dbReference>
<keyword evidence="5" id="KW-1185">Reference proteome</keyword>
<dbReference type="Gene3D" id="3.30.420.10">
    <property type="entry name" value="Ribonuclease H-like superfamily/Ribonuclease H"/>
    <property type="match status" value="1"/>
</dbReference>
<evidence type="ECO:0000256" key="2">
    <source>
        <dbReference type="SAM" id="MobiDB-lite"/>
    </source>
</evidence>
<dbReference type="InterPro" id="IPR012337">
    <property type="entry name" value="RNaseH-like_sf"/>
</dbReference>
<dbReference type="Proteomes" id="UP001163387">
    <property type="component" value="Chromosome"/>
</dbReference>
<dbReference type="SUPFAM" id="SSF53098">
    <property type="entry name" value="Ribonuclease H-like"/>
    <property type="match status" value="1"/>
</dbReference>
<dbReference type="PANTHER" id="PTHR10948:SF23">
    <property type="entry name" value="TRANSPOSASE INSI FOR INSERTION SEQUENCE ELEMENT IS30A-RELATED"/>
    <property type="match status" value="1"/>
</dbReference>
<dbReference type="InterPro" id="IPR051917">
    <property type="entry name" value="Transposase-Integrase"/>
</dbReference>
<dbReference type="NCBIfam" id="NF033563">
    <property type="entry name" value="transpos_IS30"/>
    <property type="match status" value="1"/>
</dbReference>
<evidence type="ECO:0000313" key="4">
    <source>
        <dbReference type="EMBL" id="BDT03057.1"/>
    </source>
</evidence>
<proteinExistence type="predicted"/>
<feature type="region of interest" description="Disordered" evidence="2">
    <location>
        <begin position="132"/>
        <end position="152"/>
    </location>
</feature>
<accession>A0ABM8BT72</accession>
<name>A0ABM8BT72_9MOLU</name>
<dbReference type="InterPro" id="IPR036397">
    <property type="entry name" value="RNaseH_sf"/>
</dbReference>
<gene>
    <name evidence="4" type="primary">insI_6</name>
    <name evidence="4" type="ORF">SHM_07030</name>
</gene>
<feature type="domain" description="Integrase catalytic" evidence="3">
    <location>
        <begin position="158"/>
        <end position="315"/>
    </location>
</feature>
<dbReference type="Pfam" id="PF00665">
    <property type="entry name" value="rve"/>
    <property type="match status" value="1"/>
</dbReference>
<evidence type="ECO:0000259" key="3">
    <source>
        <dbReference type="PROSITE" id="PS50994"/>
    </source>
</evidence>
<dbReference type="RefSeq" id="WP_281749200.1">
    <property type="nucleotide sequence ID" value="NZ_AP026933.1"/>
</dbReference>
<protein>
    <submittedName>
        <fullName evidence="4">IS30 family transposase</fullName>
    </submittedName>
</protein>
<evidence type="ECO:0000313" key="5">
    <source>
        <dbReference type="Proteomes" id="UP001163387"/>
    </source>
</evidence>
<reference evidence="4 5" key="1">
    <citation type="journal article" date="2022" name="Front. Microbiol.">
        <title>Male-killing mechanisms vary between Spiroplasma species.</title>
        <authorList>
            <person name="Arai H."/>
            <person name="Inoue M."/>
            <person name="Kageyama D."/>
        </authorList>
    </citation>
    <scope>NUCLEOTIDE SEQUENCE [LARGE SCALE GENOMIC DNA]</scope>
    <source>
        <strain evidence="5">sHm</strain>
    </source>
</reference>
<sequence length="331" mass="39259">MSYKHIGIDERIYIENQLKFKVKINEIAKNLNRSISTIIREVNRNKDNDHYFSLIAQNKAVNRKKSHIIFHKFKYKDLVKYIQQKLLLGWSPEQIYGRIKNFHKQWAISFKTIYNWIYSGLFDKVTSKNLRRKGKKRRSQENRGKFNGKSIKERDNNVNDRITLGHWEGDTIVSSRGKSKSCLITLVERVSRFTLAMLVKNKTTKVINKNIIHYLSILPKNIVKTITFDRGKEFANWQQLEKKLDVKIYFANPYSPWQRGTNENTNGLIREKFPKKFIFSKTNKNEVHKFILSLNQRPRKILKAFLPLCTIFKSYHINAEKSLSTNFSPHF</sequence>